<gene>
    <name evidence="2" type="ORF">H7C18_33210</name>
</gene>
<protein>
    <submittedName>
        <fullName evidence="2">Uncharacterized protein</fullName>
    </submittedName>
</protein>
<feature type="transmembrane region" description="Helical" evidence="1">
    <location>
        <begin position="20"/>
        <end position="39"/>
    </location>
</feature>
<evidence type="ECO:0000256" key="1">
    <source>
        <dbReference type="SAM" id="Phobius"/>
    </source>
</evidence>
<organism evidence="2 3">
    <name type="scientific">Cohnella zeiphila</name>
    <dbReference type="NCBI Taxonomy" id="2761120"/>
    <lineage>
        <taxon>Bacteria</taxon>
        <taxon>Bacillati</taxon>
        <taxon>Bacillota</taxon>
        <taxon>Bacilli</taxon>
        <taxon>Bacillales</taxon>
        <taxon>Paenibacillaceae</taxon>
        <taxon>Cohnella</taxon>
    </lineage>
</organism>
<keyword evidence="1" id="KW-0472">Membrane</keyword>
<evidence type="ECO:0000313" key="3">
    <source>
        <dbReference type="Proteomes" id="UP000564644"/>
    </source>
</evidence>
<dbReference type="EMBL" id="JACJVO010000056">
    <property type="protein sequence ID" value="MBB6735781.1"/>
    <property type="molecule type" value="Genomic_DNA"/>
</dbReference>
<name>A0A7X0STE6_9BACL</name>
<dbReference type="AlphaFoldDB" id="A0A7X0STE6"/>
<comment type="caution">
    <text evidence="2">The sequence shown here is derived from an EMBL/GenBank/DDBJ whole genome shotgun (WGS) entry which is preliminary data.</text>
</comment>
<keyword evidence="1" id="KW-0812">Transmembrane</keyword>
<proteinExistence type="predicted"/>
<keyword evidence="1" id="KW-1133">Transmembrane helix</keyword>
<reference evidence="2 3" key="1">
    <citation type="submission" date="2020-08" db="EMBL/GenBank/DDBJ databases">
        <title>Cohnella phylogeny.</title>
        <authorList>
            <person name="Dunlap C."/>
        </authorList>
    </citation>
    <scope>NUCLEOTIDE SEQUENCE [LARGE SCALE GENOMIC DNA]</scope>
    <source>
        <strain evidence="2 3">CBP 2801</strain>
    </source>
</reference>
<accession>A0A7X0STE6</accession>
<dbReference type="Proteomes" id="UP000564644">
    <property type="component" value="Unassembled WGS sequence"/>
</dbReference>
<keyword evidence="3" id="KW-1185">Reference proteome</keyword>
<dbReference type="RefSeq" id="WP_185133428.1">
    <property type="nucleotide sequence ID" value="NZ_JACJVO010000056.1"/>
</dbReference>
<sequence length="62" mass="7056">MNRMKGLRGAESRFSAIERWIVRLIGALVAALLISQLALRLPVVHELLTGTEQWEGVRFPER</sequence>
<evidence type="ECO:0000313" key="2">
    <source>
        <dbReference type="EMBL" id="MBB6735781.1"/>
    </source>
</evidence>